<proteinExistence type="predicted"/>
<reference evidence="1 2" key="1">
    <citation type="submission" date="2017-12" db="EMBL/GenBank/DDBJ databases">
        <title>Comparative genomics of Botrytis spp.</title>
        <authorList>
            <person name="Valero-Jimenez C.A."/>
            <person name="Tapia P."/>
            <person name="Veloso J."/>
            <person name="Silva-Moreno E."/>
            <person name="Staats M."/>
            <person name="Valdes J.H."/>
            <person name="Van Kan J.A.L."/>
        </authorList>
    </citation>
    <scope>NUCLEOTIDE SEQUENCE [LARGE SCALE GENOMIC DNA]</scope>
    <source>
        <strain evidence="1 2">MUCL435</strain>
    </source>
</reference>
<organism evidence="1 2">
    <name type="scientific">Botrytis galanthina</name>
    <dbReference type="NCBI Taxonomy" id="278940"/>
    <lineage>
        <taxon>Eukaryota</taxon>
        <taxon>Fungi</taxon>
        <taxon>Dikarya</taxon>
        <taxon>Ascomycota</taxon>
        <taxon>Pezizomycotina</taxon>
        <taxon>Leotiomycetes</taxon>
        <taxon>Helotiales</taxon>
        <taxon>Sclerotiniaceae</taxon>
        <taxon>Botrytis</taxon>
    </lineage>
</organism>
<dbReference type="OrthoDB" id="3473154at2759"/>
<comment type="caution">
    <text evidence="1">The sequence shown here is derived from an EMBL/GenBank/DDBJ whole genome shotgun (WGS) entry which is preliminary data.</text>
</comment>
<gene>
    <name evidence="1" type="ORF">BGAL_0020g00080</name>
</gene>
<evidence type="ECO:0000313" key="1">
    <source>
        <dbReference type="EMBL" id="THV54756.1"/>
    </source>
</evidence>
<dbReference type="Proteomes" id="UP000308671">
    <property type="component" value="Unassembled WGS sequence"/>
</dbReference>
<protein>
    <submittedName>
        <fullName evidence="1">Uncharacterized protein</fullName>
    </submittedName>
</protein>
<name>A0A4V4HVV4_9HELO</name>
<accession>A0A4V4HVV4</accession>
<dbReference type="EMBL" id="PQXL01000020">
    <property type="protein sequence ID" value="THV54756.1"/>
    <property type="molecule type" value="Genomic_DNA"/>
</dbReference>
<keyword evidence="2" id="KW-1185">Reference proteome</keyword>
<sequence>MSPFHGIYSSSAPQDIEITVCNSSTENRATKYKVFQTSPWHHPSLPEIRPFSLDLHILIDDKQNLRYYILLPPPNQDPFNTSHLPTVSSVMPIRRCSGKAVIEKVHNAFGIQKLRDFTSGLCYTVLTARLAPNVPKIVTAPSIAISPKPTKTTTYVIRPAIELPRILASGDIFPLEYGSHSLHVTLHDMQFKRVCSEIYGWYMYSWPWLLNGGAQKSVRIKVQKDCQILAQQCRWRNGGWLLDQHIQQFYCPNGLSFAAFSGDLDVTTYQSGDRPIISADPNDYIQGSWIIDGLYKRARIALRRKYLMEFPWFELSSLKRKVEYDIGFLHMAWQLVGYPYMQSNNEEHIHVETLQDKDIIQFHNADMYDLVRYWPEEDEAIGKQGRLQKRIENQRPHIKVDFDAMPQSWRKLMSLDE</sequence>
<evidence type="ECO:0000313" key="2">
    <source>
        <dbReference type="Proteomes" id="UP000308671"/>
    </source>
</evidence>
<dbReference type="AlphaFoldDB" id="A0A4V4HVV4"/>